<dbReference type="Proteomes" id="UP000719412">
    <property type="component" value="Unassembled WGS sequence"/>
</dbReference>
<feature type="region of interest" description="Disordered" evidence="1">
    <location>
        <begin position="53"/>
        <end position="85"/>
    </location>
</feature>
<protein>
    <submittedName>
        <fullName evidence="2">Uncharacterized protein</fullName>
    </submittedName>
</protein>
<gene>
    <name evidence="2" type="ORF">GEV33_009805</name>
</gene>
<proteinExistence type="predicted"/>
<reference evidence="2" key="1">
    <citation type="journal article" date="2020" name="J Insects Food Feed">
        <title>The yellow mealworm (Tenebrio molitor) genome: a resource for the emerging insects as food and feed industry.</title>
        <authorList>
            <person name="Eriksson T."/>
            <person name="Andere A."/>
            <person name="Kelstrup H."/>
            <person name="Emery V."/>
            <person name="Picard C."/>
        </authorList>
    </citation>
    <scope>NUCLEOTIDE SEQUENCE</scope>
    <source>
        <strain evidence="2">Stoneville</strain>
        <tissue evidence="2">Whole head</tissue>
    </source>
</reference>
<evidence type="ECO:0000256" key="1">
    <source>
        <dbReference type="SAM" id="MobiDB-lite"/>
    </source>
</evidence>
<feature type="compositionally biased region" description="Polar residues" evidence="1">
    <location>
        <begin position="226"/>
        <end position="235"/>
    </location>
</feature>
<comment type="caution">
    <text evidence="2">The sequence shown here is derived from an EMBL/GenBank/DDBJ whole genome shotgun (WGS) entry which is preliminary data.</text>
</comment>
<dbReference type="EMBL" id="JABDTM020025655">
    <property type="protein sequence ID" value="KAH0812988.1"/>
    <property type="molecule type" value="Genomic_DNA"/>
</dbReference>
<organism evidence="2 3">
    <name type="scientific">Tenebrio molitor</name>
    <name type="common">Yellow mealworm beetle</name>
    <dbReference type="NCBI Taxonomy" id="7067"/>
    <lineage>
        <taxon>Eukaryota</taxon>
        <taxon>Metazoa</taxon>
        <taxon>Ecdysozoa</taxon>
        <taxon>Arthropoda</taxon>
        <taxon>Hexapoda</taxon>
        <taxon>Insecta</taxon>
        <taxon>Pterygota</taxon>
        <taxon>Neoptera</taxon>
        <taxon>Endopterygota</taxon>
        <taxon>Coleoptera</taxon>
        <taxon>Polyphaga</taxon>
        <taxon>Cucujiformia</taxon>
        <taxon>Tenebrionidae</taxon>
        <taxon>Tenebrio</taxon>
    </lineage>
</organism>
<keyword evidence="3" id="KW-1185">Reference proteome</keyword>
<feature type="region of interest" description="Disordered" evidence="1">
    <location>
        <begin position="226"/>
        <end position="285"/>
    </location>
</feature>
<reference evidence="2" key="2">
    <citation type="submission" date="2021-08" db="EMBL/GenBank/DDBJ databases">
        <authorList>
            <person name="Eriksson T."/>
        </authorList>
    </citation>
    <scope>NUCLEOTIDE SEQUENCE</scope>
    <source>
        <strain evidence="2">Stoneville</strain>
        <tissue evidence="2">Whole head</tissue>
    </source>
</reference>
<accession>A0A8J6HG37</accession>
<dbReference type="AlphaFoldDB" id="A0A8J6HG37"/>
<sequence length="285" mass="30773">MTSRGRRGQIVKTKLAETWGTSSSSLATGISGDYVDKDLPVDITYTWSVGRRERGASRRGPLDSPSFSRRSEGEGSSADAGSEAPHSVRIVRDLFYFGPAGGVSGVDPRRNEPPRCAMTRLVIGLRGGRGRLCHSAVGGHSPALMGPLQINQPQHLLDNASFTFPNSYSPRLALSNRNATPPPEASPPFCILSDLIRPGKKSTTRRHIRRNPAIPGTAVTIKTRLVQQPQPSPSTRRSREILNNKPTLHPTRLPTVDPAAENRSFRGGGVAPIATQTPDEPARLL</sequence>
<evidence type="ECO:0000313" key="3">
    <source>
        <dbReference type="Proteomes" id="UP000719412"/>
    </source>
</evidence>
<name>A0A8J6HG37_TENMO</name>
<feature type="compositionally biased region" description="Low complexity" evidence="1">
    <location>
        <begin position="64"/>
        <end position="84"/>
    </location>
</feature>
<evidence type="ECO:0000313" key="2">
    <source>
        <dbReference type="EMBL" id="KAH0812988.1"/>
    </source>
</evidence>